<dbReference type="KEGG" id="mpad:KEF85_04635"/>
<dbReference type="RefSeq" id="WP_215580473.1">
    <property type="nucleotide sequence ID" value="NZ_CP073754.1"/>
</dbReference>
<accession>A0A975ML76</accession>
<feature type="domain" description="Transposase IS701-like DDE" evidence="1">
    <location>
        <begin position="56"/>
        <end position="273"/>
    </location>
</feature>
<protein>
    <submittedName>
        <fullName evidence="2">Transposase</fullName>
    </submittedName>
</protein>
<organism evidence="2 4">
    <name type="scientific">Methylomonas paludis</name>
    <dbReference type="NCBI Taxonomy" id="1173101"/>
    <lineage>
        <taxon>Bacteria</taxon>
        <taxon>Pseudomonadati</taxon>
        <taxon>Pseudomonadota</taxon>
        <taxon>Gammaproteobacteria</taxon>
        <taxon>Methylococcales</taxon>
        <taxon>Methylococcaceae</taxon>
        <taxon>Methylomonas</taxon>
    </lineage>
</organism>
<dbReference type="EMBL" id="CP073754">
    <property type="protein sequence ID" value="QWF71768.1"/>
    <property type="molecule type" value="Genomic_DNA"/>
</dbReference>
<name>A0A975ML76_9GAMM</name>
<dbReference type="Proteomes" id="UP000676649">
    <property type="component" value="Chromosome"/>
</dbReference>
<evidence type="ECO:0000259" key="1">
    <source>
        <dbReference type="Pfam" id="PF13546"/>
    </source>
</evidence>
<evidence type="ECO:0000313" key="3">
    <source>
        <dbReference type="EMBL" id="QWF71768.1"/>
    </source>
</evidence>
<dbReference type="Pfam" id="PF13546">
    <property type="entry name" value="DDE_5"/>
    <property type="match status" value="1"/>
</dbReference>
<keyword evidence="4" id="KW-1185">Reference proteome</keyword>
<dbReference type="EMBL" id="CP073754">
    <property type="protein sequence ID" value="QWF69886.1"/>
    <property type="molecule type" value="Genomic_DNA"/>
</dbReference>
<reference evidence="2" key="1">
    <citation type="submission" date="2021-04" db="EMBL/GenBank/DDBJ databases">
        <title>Draft genome sequence data of methanotrophic Methylovulum sp. strain S1L and Methylomonas sp. strain S2AM isolated from boreal lake water columns.</title>
        <authorList>
            <person name="Rissanen A.J."/>
            <person name="Mangayil R."/>
            <person name="Svenning M.M."/>
            <person name="Khanongnuch R."/>
        </authorList>
    </citation>
    <scope>NUCLEOTIDE SEQUENCE</scope>
    <source>
        <strain evidence="2">S2AM</strain>
    </source>
</reference>
<sequence>MFILRDITQPLQAQFSHSELGKERSSLFIYTLLSIIIPFTSSITSNCYRCLTTLFGIDLNQKRFYTFMASSTLPWQRVWQTIWGLIPSPETDGRLLLALDDTINPKSGTHIFACDTVFDHAAKTNQSQYPWAQNIVAVGLLKRIKGRWGCLFMDFRFYIAQKTLTANSKNARIKDQPVPFQSKLEQACHMLIGISQHFPNTPVLAVMDSWFGNYSVWQPVRKCLGLRFHILSRLRSNNVLYNQLVESKENKRGRPAKYGKRIGSTAEIAKQFVSLAKNYTVELYGKTRQVSAYDQVVVLKTLKCSVRVVWVYRKTQWIALFTTDLTLSVNQIIEFYGARWKIESGFKELKQDIGSQSAQCRKAAAVINHLNFCLMASTLAWIYADKLKADPERRHKVKGRTSFAFSDVRHIIAEAALNEDFVRLCPKPSNSPINSIVAVLLRMVA</sequence>
<dbReference type="AlphaFoldDB" id="A0A975ML76"/>
<dbReference type="InterPro" id="IPR038721">
    <property type="entry name" value="IS701-like_DDE_dom"/>
</dbReference>
<evidence type="ECO:0000313" key="4">
    <source>
        <dbReference type="Proteomes" id="UP000676649"/>
    </source>
</evidence>
<dbReference type="SUPFAM" id="SSF53098">
    <property type="entry name" value="Ribonuclease H-like"/>
    <property type="match status" value="1"/>
</dbReference>
<dbReference type="KEGG" id="mpad:KEF85_10995"/>
<proteinExistence type="predicted"/>
<dbReference type="Gene3D" id="3.90.350.10">
    <property type="entry name" value="Transposase Inhibitor Protein From Tn5, Chain A, domain 1"/>
    <property type="match status" value="1"/>
</dbReference>
<dbReference type="InterPro" id="IPR012337">
    <property type="entry name" value="RNaseH-like_sf"/>
</dbReference>
<evidence type="ECO:0000313" key="2">
    <source>
        <dbReference type="EMBL" id="QWF69886.1"/>
    </source>
</evidence>
<gene>
    <name evidence="3" type="ORF">KEF85_04635</name>
    <name evidence="2" type="ORF">KEF85_10995</name>
</gene>